<protein>
    <recommendedName>
        <fullName evidence="6">Tetratricopeptide repeat-containing protein</fullName>
    </recommendedName>
</protein>
<evidence type="ECO:0000256" key="2">
    <source>
        <dbReference type="ARBA" id="ARBA00022803"/>
    </source>
</evidence>
<dbReference type="SUPFAM" id="SSF48452">
    <property type="entry name" value="TPR-like"/>
    <property type="match status" value="1"/>
</dbReference>
<dbReference type="PANTHER" id="PTHR45641:SF19">
    <property type="entry name" value="NEPHROCYSTIN-3"/>
    <property type="match status" value="1"/>
</dbReference>
<keyword evidence="2 3" id="KW-0802">TPR repeat</keyword>
<dbReference type="RefSeq" id="WP_189568378.1">
    <property type="nucleotide sequence ID" value="NZ_BMXI01000004.1"/>
</dbReference>
<dbReference type="InterPro" id="IPR019734">
    <property type="entry name" value="TPR_rpt"/>
</dbReference>
<evidence type="ECO:0000256" key="3">
    <source>
        <dbReference type="PROSITE-ProRule" id="PRU00339"/>
    </source>
</evidence>
<feature type="repeat" description="TPR" evidence="3">
    <location>
        <begin position="103"/>
        <end position="136"/>
    </location>
</feature>
<reference evidence="4" key="2">
    <citation type="submission" date="2020-09" db="EMBL/GenBank/DDBJ databases">
        <authorList>
            <person name="Sun Q."/>
            <person name="Kim S."/>
        </authorList>
    </citation>
    <scope>NUCLEOTIDE SEQUENCE</scope>
    <source>
        <strain evidence="4">KCTC 12988</strain>
    </source>
</reference>
<reference evidence="4" key="1">
    <citation type="journal article" date="2014" name="Int. J. Syst. Evol. Microbiol.">
        <title>Complete genome sequence of Corynebacterium casei LMG S-19264T (=DSM 44701T), isolated from a smear-ripened cheese.</title>
        <authorList>
            <consortium name="US DOE Joint Genome Institute (JGI-PGF)"/>
            <person name="Walter F."/>
            <person name="Albersmeier A."/>
            <person name="Kalinowski J."/>
            <person name="Ruckert C."/>
        </authorList>
    </citation>
    <scope>NUCLEOTIDE SEQUENCE</scope>
    <source>
        <strain evidence="4">KCTC 12988</strain>
    </source>
</reference>
<dbReference type="PANTHER" id="PTHR45641">
    <property type="entry name" value="TETRATRICOPEPTIDE REPEAT PROTEIN (AFU_ORTHOLOGUE AFUA_6G03870)"/>
    <property type="match status" value="1"/>
</dbReference>
<dbReference type="InterPro" id="IPR011990">
    <property type="entry name" value="TPR-like_helical_dom_sf"/>
</dbReference>
<evidence type="ECO:0000256" key="1">
    <source>
        <dbReference type="ARBA" id="ARBA00022737"/>
    </source>
</evidence>
<dbReference type="SMART" id="SM00028">
    <property type="entry name" value="TPR"/>
    <property type="match status" value="4"/>
</dbReference>
<dbReference type="Proteomes" id="UP000644507">
    <property type="component" value="Unassembled WGS sequence"/>
</dbReference>
<dbReference type="PROSITE" id="PS50005">
    <property type="entry name" value="TPR"/>
    <property type="match status" value="1"/>
</dbReference>
<keyword evidence="1" id="KW-0677">Repeat</keyword>
<sequence>MIEQQLPFIEVGGNFDWTETDDRIRAAEAEGDLSGAQEIADTAVQDARSNQNGSHKDAERLLFCLEARADWSSRQGNYLDAKDDYLEAISLVAGKSGQEGAVGRLYGSLGYLFESTEKFDEAIDAYERALEQLGRLRHPAVIDEVRLSNNLAFLYAAKDDFDQAETLFLKALKLAHGELGASDPDTTGVCNNVGALYQKAGHLEQAREMHVMALEGRKEDGGNKADIAQSHGNLAIVFAEEGNEKESRSHFESALANFQSVGSEWSEDFEAVCENYLQLLKNVGDREGEERVKALLEKGI</sequence>
<gene>
    <name evidence="4" type="ORF">GCM10007100_12360</name>
</gene>
<dbReference type="AlphaFoldDB" id="A0A918TJR7"/>
<evidence type="ECO:0000313" key="4">
    <source>
        <dbReference type="EMBL" id="GHC48052.1"/>
    </source>
</evidence>
<evidence type="ECO:0008006" key="6">
    <source>
        <dbReference type="Google" id="ProtNLM"/>
    </source>
</evidence>
<dbReference type="Gene3D" id="1.25.40.10">
    <property type="entry name" value="Tetratricopeptide repeat domain"/>
    <property type="match status" value="2"/>
</dbReference>
<dbReference type="Pfam" id="PF13424">
    <property type="entry name" value="TPR_12"/>
    <property type="match status" value="2"/>
</dbReference>
<evidence type="ECO:0000313" key="5">
    <source>
        <dbReference type="Proteomes" id="UP000644507"/>
    </source>
</evidence>
<proteinExistence type="predicted"/>
<comment type="caution">
    <text evidence="4">The sequence shown here is derived from an EMBL/GenBank/DDBJ whole genome shotgun (WGS) entry which is preliminary data.</text>
</comment>
<dbReference type="EMBL" id="BMXI01000004">
    <property type="protein sequence ID" value="GHC48052.1"/>
    <property type="molecule type" value="Genomic_DNA"/>
</dbReference>
<accession>A0A918TJR7</accession>
<keyword evidence="5" id="KW-1185">Reference proteome</keyword>
<organism evidence="4 5">
    <name type="scientific">Roseibacillus persicicus</name>
    <dbReference type="NCBI Taxonomy" id="454148"/>
    <lineage>
        <taxon>Bacteria</taxon>
        <taxon>Pseudomonadati</taxon>
        <taxon>Verrucomicrobiota</taxon>
        <taxon>Verrucomicrobiia</taxon>
        <taxon>Verrucomicrobiales</taxon>
        <taxon>Verrucomicrobiaceae</taxon>
        <taxon>Roseibacillus</taxon>
    </lineage>
</organism>
<name>A0A918TJR7_9BACT</name>